<dbReference type="Pfam" id="PF00005">
    <property type="entry name" value="ABC_tran"/>
    <property type="match status" value="2"/>
</dbReference>
<dbReference type="CDD" id="cd03228">
    <property type="entry name" value="ABCC_MRP_Like"/>
    <property type="match status" value="1"/>
</dbReference>
<dbReference type="Gene3D" id="3.40.50.300">
    <property type="entry name" value="P-loop containing nucleotide triphosphate hydrolases"/>
    <property type="match status" value="2"/>
</dbReference>
<dbReference type="InterPro" id="IPR003439">
    <property type="entry name" value="ABC_transporter-like_ATP-bd"/>
</dbReference>
<evidence type="ECO:0000256" key="3">
    <source>
        <dbReference type="ARBA" id="ARBA00022741"/>
    </source>
</evidence>
<feature type="compositionally biased region" description="Basic and acidic residues" evidence="7">
    <location>
        <begin position="321"/>
        <end position="340"/>
    </location>
</feature>
<dbReference type="GO" id="GO:0005886">
    <property type="term" value="C:plasma membrane"/>
    <property type="evidence" value="ECO:0007669"/>
    <property type="project" value="UniProtKB-SubCell"/>
</dbReference>
<feature type="compositionally biased region" description="Basic and acidic residues" evidence="7">
    <location>
        <begin position="575"/>
        <end position="592"/>
    </location>
</feature>
<dbReference type="CDD" id="cd18584">
    <property type="entry name" value="ABC_6TM_AarD_CydD"/>
    <property type="match status" value="1"/>
</dbReference>
<dbReference type="GO" id="GO:0005524">
    <property type="term" value="F:ATP binding"/>
    <property type="evidence" value="ECO:0007669"/>
    <property type="project" value="UniProtKB-KW"/>
</dbReference>
<dbReference type="InterPro" id="IPR027417">
    <property type="entry name" value="P-loop_NTPase"/>
</dbReference>
<dbReference type="GO" id="GO:0034040">
    <property type="term" value="F:ATPase-coupled lipid transmembrane transporter activity"/>
    <property type="evidence" value="ECO:0007669"/>
    <property type="project" value="TreeGrafter"/>
</dbReference>
<feature type="region of interest" description="Disordered" evidence="7">
    <location>
        <begin position="320"/>
        <end position="349"/>
    </location>
</feature>
<dbReference type="Pfam" id="PF00664">
    <property type="entry name" value="ABC_membrane"/>
    <property type="match status" value="1"/>
</dbReference>
<dbReference type="InterPro" id="IPR003593">
    <property type="entry name" value="AAA+_ATPase"/>
</dbReference>
<feature type="transmembrane region" description="Helical" evidence="8">
    <location>
        <begin position="49"/>
        <end position="70"/>
    </location>
</feature>
<feature type="transmembrane region" description="Helical" evidence="8">
    <location>
        <begin position="865"/>
        <end position="886"/>
    </location>
</feature>
<feature type="transmembrane region" description="Helical" evidence="8">
    <location>
        <begin position="117"/>
        <end position="135"/>
    </location>
</feature>
<evidence type="ECO:0000256" key="5">
    <source>
        <dbReference type="ARBA" id="ARBA00022989"/>
    </source>
</evidence>
<dbReference type="Proteomes" id="UP000093355">
    <property type="component" value="Unassembled WGS sequence"/>
</dbReference>
<dbReference type="GO" id="GO:0045454">
    <property type="term" value="P:cell redox homeostasis"/>
    <property type="evidence" value="ECO:0007669"/>
    <property type="project" value="InterPro"/>
</dbReference>
<protein>
    <submittedName>
        <fullName evidence="11">Thiol reductant ABC exporter subunit CydC</fullName>
    </submittedName>
</protein>
<feature type="transmembrane region" description="Helical" evidence="8">
    <location>
        <begin position="222"/>
        <end position="249"/>
    </location>
</feature>
<dbReference type="GO" id="GO:0016887">
    <property type="term" value="F:ATP hydrolysis activity"/>
    <property type="evidence" value="ECO:0007669"/>
    <property type="project" value="InterPro"/>
</dbReference>
<dbReference type="InterPro" id="IPR017871">
    <property type="entry name" value="ABC_transporter-like_CS"/>
</dbReference>
<proteinExistence type="predicted"/>
<evidence type="ECO:0000256" key="8">
    <source>
        <dbReference type="SAM" id="Phobius"/>
    </source>
</evidence>
<feature type="transmembrane region" description="Helical" evidence="8">
    <location>
        <begin position="613"/>
        <end position="634"/>
    </location>
</feature>
<keyword evidence="12" id="KW-1185">Reference proteome</keyword>
<feature type="transmembrane region" description="Helical" evidence="8">
    <location>
        <begin position="255"/>
        <end position="272"/>
    </location>
</feature>
<dbReference type="PANTHER" id="PTHR24221:SF654">
    <property type="entry name" value="ATP-BINDING CASSETTE SUB-FAMILY B MEMBER 6"/>
    <property type="match status" value="1"/>
</dbReference>
<feature type="domain" description="ABC transmembrane type-1" evidence="10">
    <location>
        <begin position="3"/>
        <end position="284"/>
    </location>
</feature>
<dbReference type="NCBIfam" id="TIGR02868">
    <property type="entry name" value="CydC"/>
    <property type="match status" value="1"/>
</dbReference>
<keyword evidence="6 8" id="KW-0472">Membrane</keyword>
<dbReference type="GO" id="GO:0034775">
    <property type="term" value="P:glutathione transmembrane transport"/>
    <property type="evidence" value="ECO:0007669"/>
    <property type="project" value="InterPro"/>
</dbReference>
<dbReference type="PANTHER" id="PTHR24221">
    <property type="entry name" value="ATP-BINDING CASSETTE SUB-FAMILY B"/>
    <property type="match status" value="1"/>
</dbReference>
<evidence type="ECO:0000256" key="4">
    <source>
        <dbReference type="ARBA" id="ARBA00022840"/>
    </source>
</evidence>
<feature type="transmembrane region" description="Helical" evidence="8">
    <location>
        <begin position="646"/>
        <end position="666"/>
    </location>
</feature>
<gene>
    <name evidence="11" type="ORF">A7J15_08365</name>
</gene>
<dbReference type="PROSITE" id="PS00211">
    <property type="entry name" value="ABC_TRANSPORTER_1"/>
    <property type="match status" value="2"/>
</dbReference>
<dbReference type="PROSITE" id="PS50929">
    <property type="entry name" value="ABC_TM1F"/>
    <property type="match status" value="2"/>
</dbReference>
<dbReference type="InterPro" id="IPR036640">
    <property type="entry name" value="ABC1_TM_sf"/>
</dbReference>
<dbReference type="AlphaFoldDB" id="A0A1B9N9W0"/>
<sequence>MRLLWLGLFAVLKAVGLVLVADAVARGIAGLQAGDVDARLILLLGASGALLRAVAGWATQVAVQRVAIAVKRDLRARLWRRIAAGGADAAGAEKQGGVIVLASEGLDDLDDYYTQSLPSMIGAVAIPIVIGLRILGADWVSALIVVLTVPLIPVFMILIGRHTQERTDEATTALTRLADHLAELARGLPVLVGLGRVEEQTRSLDGIQREYRERTLGTLRTAFLSALALELIATLSVAVIAVFLGLRLLYDTVTLERALLALILAPEIYAALRDVGMAFHASQNGLSALTRVTALLGEPGRRDVRVDRLEAARLGSALRAPLDERPAPHESSSERSEPRRVERRRVSAGVETDAPRADVRIRDLSIRYAGRPSPVIEGLDADLDGIVAVTGPSGSGKSTVLAALTGSLPADAEIDGAIEGVDPASVAWSPQAPRPFAATPRAELALYGATDPDAALAELRLGHLADAAVAELSPGEQRRLAVARALARVDDGATLLVLDEPTAHLDTASADRVRAAIRRRADRATVVLATHEPETLALATRTVPIGAAGLDSALRAPLDPSPLRGAAAAVDDPEPAARRASEASRDGLSEERSDESKACATLASVISPARWRWIGAILLGLVATGMGLSLTAVSGWLIVRASEEEYIMYLLVAIVGVRFFGIGRAVGRYVERLSTHDAAFRVIDALRVRLWRAIASRGAGSRRLLEGGTPVDYLVTLADELRDQLPRALPPIAIGVLSIAGITAATWFVAPPLTAAVGATLTLAAVIGAALALTAERGAGAAGVRERSAIVRGTAALAHAADDLRGNGAAPAALARLDAAAERLARAERSAAWGSGLGLAVATFAMSLLAAAAAVLAPGLPAEQVAVVALLALAALEPIGALIGAVHRLPVLRAVLARLGPVLEPTPPALTGDREPADPVRMLELDRVAVRYPGTARPVFEDLSGRVAAGEWLVLHGPSGSGKSTLLSVLLGALPAAAGEVRADGTPLPLLDADAWRTRVAWCPQEAYVFDSTLRGNLLLARDRSDAPSDADLRAALTRAGLGELLAALPDGLDTRVGPSGSALSGGERQRLAVARALLSRAGVLLLDEPTAHLDAPTAAAMMGDIRRASSERITVLVSHRAADLAPTDRVIRLG</sequence>
<evidence type="ECO:0000256" key="2">
    <source>
        <dbReference type="ARBA" id="ARBA00022692"/>
    </source>
</evidence>
<feature type="domain" description="ABC transporter" evidence="9">
    <location>
        <begin position="920"/>
        <end position="1135"/>
    </location>
</feature>
<dbReference type="SUPFAM" id="SSF52540">
    <property type="entry name" value="P-loop containing nucleoside triphosphate hydrolases"/>
    <property type="match status" value="2"/>
</dbReference>
<feature type="transmembrane region" description="Helical" evidence="8">
    <location>
        <begin position="836"/>
        <end position="859"/>
    </location>
</feature>
<dbReference type="SUPFAM" id="SSF90123">
    <property type="entry name" value="ABC transporter transmembrane region"/>
    <property type="match status" value="2"/>
</dbReference>
<evidence type="ECO:0000259" key="9">
    <source>
        <dbReference type="PROSITE" id="PS50893"/>
    </source>
</evidence>
<dbReference type="InterPro" id="IPR014223">
    <property type="entry name" value="ABC_CydC/D"/>
</dbReference>
<comment type="caution">
    <text evidence="11">The sequence shown here is derived from an EMBL/GenBank/DDBJ whole genome shotgun (WGS) entry which is preliminary data.</text>
</comment>
<feature type="transmembrane region" description="Helical" evidence="8">
    <location>
        <begin position="732"/>
        <end position="750"/>
    </location>
</feature>
<dbReference type="STRING" id="904291.A7J15_08365"/>
<dbReference type="InterPro" id="IPR011527">
    <property type="entry name" value="ABC1_TM_dom"/>
</dbReference>
<dbReference type="EMBL" id="LXMD01000025">
    <property type="protein sequence ID" value="OCG73398.1"/>
    <property type="molecule type" value="Genomic_DNA"/>
</dbReference>
<evidence type="ECO:0000256" key="1">
    <source>
        <dbReference type="ARBA" id="ARBA00004651"/>
    </source>
</evidence>
<evidence type="ECO:0000256" key="6">
    <source>
        <dbReference type="ARBA" id="ARBA00023136"/>
    </source>
</evidence>
<dbReference type="SMART" id="SM00382">
    <property type="entry name" value="AAA"/>
    <property type="match status" value="2"/>
</dbReference>
<evidence type="ECO:0000256" key="7">
    <source>
        <dbReference type="SAM" id="MobiDB-lite"/>
    </source>
</evidence>
<dbReference type="PROSITE" id="PS50893">
    <property type="entry name" value="ABC_TRANSPORTER_2"/>
    <property type="match status" value="2"/>
</dbReference>
<feature type="transmembrane region" description="Helical" evidence="8">
    <location>
        <begin position="141"/>
        <end position="159"/>
    </location>
</feature>
<organism evidence="11 12">
    <name type="scientific">Microbacterium sediminis</name>
    <dbReference type="NCBI Taxonomy" id="904291"/>
    <lineage>
        <taxon>Bacteria</taxon>
        <taxon>Bacillati</taxon>
        <taxon>Actinomycetota</taxon>
        <taxon>Actinomycetes</taxon>
        <taxon>Micrococcales</taxon>
        <taxon>Microbacteriaceae</taxon>
        <taxon>Microbacterium</taxon>
    </lineage>
</organism>
<dbReference type="InterPro" id="IPR039421">
    <property type="entry name" value="Type_1_exporter"/>
</dbReference>
<feature type="region of interest" description="Disordered" evidence="7">
    <location>
        <begin position="563"/>
        <end position="592"/>
    </location>
</feature>
<keyword evidence="2 8" id="KW-0812">Transmembrane</keyword>
<accession>A0A1B9N9W0</accession>
<feature type="transmembrane region" description="Helical" evidence="8">
    <location>
        <begin position="756"/>
        <end position="775"/>
    </location>
</feature>
<keyword evidence="3" id="KW-0547">Nucleotide-binding</keyword>
<dbReference type="GO" id="GO:0140359">
    <property type="term" value="F:ABC-type transporter activity"/>
    <property type="evidence" value="ECO:0007669"/>
    <property type="project" value="InterPro"/>
</dbReference>
<evidence type="ECO:0000313" key="12">
    <source>
        <dbReference type="Proteomes" id="UP000093355"/>
    </source>
</evidence>
<dbReference type="Gene3D" id="1.20.1560.10">
    <property type="entry name" value="ABC transporter type 1, transmembrane domain"/>
    <property type="match status" value="2"/>
</dbReference>
<feature type="domain" description="ABC transmembrane type-1" evidence="10">
    <location>
        <begin position="614"/>
        <end position="889"/>
    </location>
</feature>
<evidence type="ECO:0000313" key="11">
    <source>
        <dbReference type="EMBL" id="OCG73398.1"/>
    </source>
</evidence>
<comment type="subcellular location">
    <subcellularLocation>
        <location evidence="1">Cell membrane</location>
        <topology evidence="1">Multi-pass membrane protein</topology>
    </subcellularLocation>
</comment>
<reference evidence="11 12" key="1">
    <citation type="submission" date="2016-05" db="EMBL/GenBank/DDBJ databases">
        <authorList>
            <person name="Lavstsen T."/>
            <person name="Jespersen J.S."/>
        </authorList>
    </citation>
    <scope>NUCLEOTIDE SEQUENCE [LARGE SCALE GENOMIC DNA]</scope>
    <source>
        <strain evidence="11 12">YLB-01</strain>
    </source>
</reference>
<evidence type="ECO:0000259" key="10">
    <source>
        <dbReference type="PROSITE" id="PS50929"/>
    </source>
</evidence>
<keyword evidence="4" id="KW-0067">ATP-binding</keyword>
<feature type="domain" description="ABC transporter" evidence="9">
    <location>
        <begin position="359"/>
        <end position="583"/>
    </location>
</feature>
<name>A0A1B9N9W0_9MICO</name>
<keyword evidence="5 8" id="KW-1133">Transmembrane helix</keyword>